<dbReference type="EC" id="3.2.1.-" evidence="2"/>
<reference evidence="2 3" key="1">
    <citation type="submission" date="2018-06" db="EMBL/GenBank/DDBJ databases">
        <authorList>
            <consortium name="Pathogen Informatics"/>
            <person name="Doyle S."/>
        </authorList>
    </citation>
    <scope>NUCLEOTIDE SEQUENCE [LARGE SCALE GENOMIC DNA]</scope>
    <source>
        <strain evidence="2 3">NCTC5798</strain>
    </source>
</reference>
<dbReference type="Gene3D" id="2.170.14.10">
    <property type="entry name" value="Phage P22 tailspike-like, N-terminal domain"/>
    <property type="match status" value="1"/>
</dbReference>
<keyword evidence="2" id="KW-0326">Glycosidase</keyword>
<dbReference type="AlphaFoldDB" id="A0A379V331"/>
<name>A0A379V331_SALET</name>
<feature type="domain" description="Bacteriophage P22 tailspike N-terminal" evidence="1">
    <location>
        <begin position="4"/>
        <end position="114"/>
    </location>
</feature>
<gene>
    <name evidence="2" type="primary">gp9</name>
    <name evidence="2" type="ORF">NCTC5798_05965</name>
</gene>
<dbReference type="Pfam" id="PF09008">
    <property type="entry name" value="Head_binding"/>
    <property type="match status" value="1"/>
</dbReference>
<evidence type="ECO:0000259" key="1">
    <source>
        <dbReference type="Pfam" id="PF09008"/>
    </source>
</evidence>
<keyword evidence="2" id="KW-0378">Hydrolase</keyword>
<dbReference type="SUPFAM" id="SSF51327">
    <property type="entry name" value="Head-binding domain of phage P22 tailspike protein"/>
    <property type="match status" value="1"/>
</dbReference>
<evidence type="ECO:0000313" key="3">
    <source>
        <dbReference type="Proteomes" id="UP000255534"/>
    </source>
</evidence>
<dbReference type="InterPro" id="IPR009093">
    <property type="entry name" value="P22_tailspike_N"/>
</dbReference>
<dbReference type="InterPro" id="IPR036730">
    <property type="entry name" value="P22_tailspike_N_sf"/>
</dbReference>
<accession>A0A379V331</accession>
<dbReference type="EMBL" id="UGXK01000001">
    <property type="protein sequence ID" value="SUG74645.1"/>
    <property type="molecule type" value="Genomic_DNA"/>
</dbReference>
<organism evidence="2 3">
    <name type="scientific">Salmonella enterica I</name>
    <dbReference type="NCBI Taxonomy" id="59201"/>
    <lineage>
        <taxon>Bacteria</taxon>
        <taxon>Pseudomonadati</taxon>
        <taxon>Pseudomonadota</taxon>
        <taxon>Gammaproteobacteria</taxon>
        <taxon>Enterobacterales</taxon>
        <taxon>Enterobacteriaceae</taxon>
        <taxon>Salmonella</taxon>
    </lineage>
</organism>
<sequence>MSDSINANVVVSMPSQLFTMARSFKAVANGKIYIGQIDTDPTNQANQIQVYVENEDGSHIPVSQPITINAAGYPVYNGQISKFVTVQGHSMAVYDAYGSQQFYFPNVLKYDPDQLRAELAQGEGSSMVGHGNNTVAEVLYAIEDVTKISTMQYTDQTRYTLKSWRPVTATTTELYGGGEFVYVANLDRSKHDGGTIIDVTVPYDNDADYLNGVGSTGGSGCLVRMEVNGELKTSWFGCVHADTGVICTESFQKSIDAAKNIGKLSIDTSIIIDKPAVVSPQLTIEGMGRFKTFIYKNNNTTSGLPDMQAPTDSSPTIINIKYDVDAVLIVKPFNAGEYATSVVMRGFSVENTSNPTSGMMPSESYGIYMPMINLSEVSNIQAYRVGVAFKSFTMWETKLFLLRGFQINNLLWIESGGTSIDAGCLWAHQCYYSPYIIKGVGYSSFIACAADFVGGNDHNTGYVYHIEKCNQTKFDIACEETTNVGVIYIKESNVEVTINAKYGVKGGEHDVYTVAIGSSNVIFTTCDIAVSDTGNQMAFAMSDSKITCINSPYLSANAGVYDENSNVTLIDNGTISVAGIFNTIPFTTAIGKDIVTAGLWDNGRIVFGPGGIYGTLFADGSGGLRYKSSGIPANNSDGTRLN</sequence>
<protein>
    <submittedName>
        <fullName evidence="2">Gp9 protein</fullName>
        <ecNumber evidence="2">3.2.1.-</ecNumber>
    </submittedName>
</protein>
<dbReference type="Proteomes" id="UP000255534">
    <property type="component" value="Unassembled WGS sequence"/>
</dbReference>
<evidence type="ECO:0000313" key="2">
    <source>
        <dbReference type="EMBL" id="SUG74645.1"/>
    </source>
</evidence>
<dbReference type="GO" id="GO:0016798">
    <property type="term" value="F:hydrolase activity, acting on glycosyl bonds"/>
    <property type="evidence" value="ECO:0007669"/>
    <property type="project" value="UniProtKB-KW"/>
</dbReference>
<proteinExistence type="predicted"/>